<sequence length="59" mass="6514">MWEIDERFTDGDEELPGLDLNAIVAALTALVQQQQEQIAALEARILALEAESPMDGMGW</sequence>
<proteinExistence type="predicted"/>
<feature type="coiled-coil region" evidence="1">
    <location>
        <begin position="24"/>
        <end position="51"/>
    </location>
</feature>
<evidence type="ECO:0000313" key="2">
    <source>
        <dbReference type="EMBL" id="KKK95564.1"/>
    </source>
</evidence>
<name>A0A0F9BYZ0_9ZZZZ</name>
<evidence type="ECO:0000256" key="1">
    <source>
        <dbReference type="SAM" id="Coils"/>
    </source>
</evidence>
<organism evidence="2">
    <name type="scientific">marine sediment metagenome</name>
    <dbReference type="NCBI Taxonomy" id="412755"/>
    <lineage>
        <taxon>unclassified sequences</taxon>
        <taxon>metagenomes</taxon>
        <taxon>ecological metagenomes</taxon>
    </lineage>
</organism>
<accession>A0A0F9BYZ0</accession>
<gene>
    <name evidence="2" type="ORF">LCGC14_2671540</name>
</gene>
<protein>
    <submittedName>
        <fullName evidence="2">Uncharacterized protein</fullName>
    </submittedName>
</protein>
<dbReference type="AlphaFoldDB" id="A0A0F9BYZ0"/>
<comment type="caution">
    <text evidence="2">The sequence shown here is derived from an EMBL/GenBank/DDBJ whole genome shotgun (WGS) entry which is preliminary data.</text>
</comment>
<keyword evidence="1" id="KW-0175">Coiled coil</keyword>
<reference evidence="2" key="1">
    <citation type="journal article" date="2015" name="Nature">
        <title>Complex archaea that bridge the gap between prokaryotes and eukaryotes.</title>
        <authorList>
            <person name="Spang A."/>
            <person name="Saw J.H."/>
            <person name="Jorgensen S.L."/>
            <person name="Zaremba-Niedzwiedzka K."/>
            <person name="Martijn J."/>
            <person name="Lind A.E."/>
            <person name="van Eijk R."/>
            <person name="Schleper C."/>
            <person name="Guy L."/>
            <person name="Ettema T.J."/>
        </authorList>
    </citation>
    <scope>NUCLEOTIDE SEQUENCE</scope>
</reference>
<dbReference type="EMBL" id="LAZR01046857">
    <property type="protein sequence ID" value="KKK95564.1"/>
    <property type="molecule type" value="Genomic_DNA"/>
</dbReference>